<feature type="domain" description="Dynamin N-terminal" evidence="1">
    <location>
        <begin position="41"/>
        <end position="156"/>
    </location>
</feature>
<dbReference type="EMBL" id="VCKX01000118">
    <property type="protein sequence ID" value="TMR29514.1"/>
    <property type="molecule type" value="Genomic_DNA"/>
</dbReference>
<protein>
    <recommendedName>
        <fullName evidence="1">Dynamin N-terminal domain-containing protein</fullName>
    </recommendedName>
</protein>
<reference evidence="2 3" key="1">
    <citation type="submission" date="2019-05" db="EMBL/GenBank/DDBJ databases">
        <title>Draft genome sequence of Nonomuraea zeae DSM 100528.</title>
        <authorList>
            <person name="Saricaoglu S."/>
            <person name="Isik K."/>
        </authorList>
    </citation>
    <scope>NUCLEOTIDE SEQUENCE [LARGE SCALE GENOMIC DNA]</scope>
    <source>
        <strain evidence="2 3">DSM 100528</strain>
    </source>
</reference>
<dbReference type="SUPFAM" id="SSF52540">
    <property type="entry name" value="P-loop containing nucleoside triphosphate hydrolases"/>
    <property type="match status" value="1"/>
</dbReference>
<sequence length="506" mass="54285">MSWSRTLDRALALLGGSSPELAPARQVLRELAADGSARLRVALVGRVSAGKSTLVNALLGGERVMTGVTEVTYNVNWLRHGPVRTLVVHYRDGRPPERRDIAELPGLTRDQLGAIDHLVVTDPNPCLRSFDIVDTPGLDSHLGGDSRNTLRFLGRPEDDLGDRSVLHAGRADAMVLVMTRALSAGEEGLLAGLRGEALTALSPVTAVGALTKVEGYWPRHDPMAEGRRIADRLMTAAGGARLLFDLRPLCSLVAAGAGTLTEAGLADLALLATVDPALLERRIALGPYFATREYADLPVPAARRRELMSGLSGYGVALACSLIREGCADLPGLRAELLSRSGVADFRRLLTGHFGNRAEVIRQQRLIGQARGLRAELAARLRPRELSVLDAALAPVLDLELTEHAFRELAVLREHYEGRLELTGPQLEEVLRVTGEHGRAVPERLGLTAGAGRDQILARARERVAYWAGAEAAGSHAGTTRVACQVIRRSYERILTQSEAAVAGSG</sequence>
<organism evidence="2 3">
    <name type="scientific">Nonomuraea zeae</name>
    <dbReference type="NCBI Taxonomy" id="1642303"/>
    <lineage>
        <taxon>Bacteria</taxon>
        <taxon>Bacillati</taxon>
        <taxon>Actinomycetota</taxon>
        <taxon>Actinomycetes</taxon>
        <taxon>Streptosporangiales</taxon>
        <taxon>Streptosporangiaceae</taxon>
        <taxon>Nonomuraea</taxon>
    </lineage>
</organism>
<keyword evidence="3" id="KW-1185">Reference proteome</keyword>
<dbReference type="Pfam" id="PF00350">
    <property type="entry name" value="Dynamin_N"/>
    <property type="match status" value="1"/>
</dbReference>
<comment type="caution">
    <text evidence="2">The sequence shown here is derived from an EMBL/GenBank/DDBJ whole genome shotgun (WGS) entry which is preliminary data.</text>
</comment>
<evidence type="ECO:0000313" key="3">
    <source>
        <dbReference type="Proteomes" id="UP000306628"/>
    </source>
</evidence>
<evidence type="ECO:0000313" key="2">
    <source>
        <dbReference type="EMBL" id="TMR29514.1"/>
    </source>
</evidence>
<proteinExistence type="predicted"/>
<dbReference type="OrthoDB" id="9802035at2"/>
<dbReference type="RefSeq" id="WP_138693577.1">
    <property type="nucleotide sequence ID" value="NZ_JBHSAZ010000096.1"/>
</dbReference>
<name>A0A5S4GAH8_9ACTN</name>
<gene>
    <name evidence="2" type="ORF">ETD85_32200</name>
</gene>
<evidence type="ECO:0000259" key="1">
    <source>
        <dbReference type="Pfam" id="PF00350"/>
    </source>
</evidence>
<dbReference type="AlphaFoldDB" id="A0A5S4GAH8"/>
<accession>A0A5S4GAH8</accession>
<dbReference type="InterPro" id="IPR027417">
    <property type="entry name" value="P-loop_NTPase"/>
</dbReference>
<dbReference type="InterPro" id="IPR045063">
    <property type="entry name" value="Dynamin_N"/>
</dbReference>
<dbReference type="Gene3D" id="3.40.50.300">
    <property type="entry name" value="P-loop containing nucleotide triphosphate hydrolases"/>
    <property type="match status" value="1"/>
</dbReference>
<dbReference type="Proteomes" id="UP000306628">
    <property type="component" value="Unassembled WGS sequence"/>
</dbReference>